<proteinExistence type="predicted"/>
<dbReference type="EMBL" id="JBHRVU010000004">
    <property type="protein sequence ID" value="MFC3440391.1"/>
    <property type="molecule type" value="Genomic_DNA"/>
</dbReference>
<accession>A0ABV7NA74</accession>
<dbReference type="RefSeq" id="WP_380793375.1">
    <property type="nucleotide sequence ID" value="NZ_JBHRVU010000004.1"/>
</dbReference>
<reference evidence="2" key="1">
    <citation type="journal article" date="2019" name="Int. J. Syst. Evol. Microbiol.">
        <title>The Global Catalogue of Microorganisms (GCM) 10K type strain sequencing project: providing services to taxonomists for standard genome sequencing and annotation.</title>
        <authorList>
            <consortium name="The Broad Institute Genomics Platform"/>
            <consortium name="The Broad Institute Genome Sequencing Center for Infectious Disease"/>
            <person name="Wu L."/>
            <person name="Ma J."/>
        </authorList>
    </citation>
    <scope>NUCLEOTIDE SEQUENCE [LARGE SCALE GENOMIC DNA]</scope>
    <source>
        <strain evidence="2">CCM 7491</strain>
    </source>
</reference>
<sequence>MADRILLIDGMLSGTGIRDKMEGGYIEPSDIGLSPTLCSDLAEWLLRYEDAHYEGFKPHIVEQLDQARLLLASRVSIELPDVEVGYFSDGRMTQLR</sequence>
<gene>
    <name evidence="1" type="ORF">ACFOKF_04115</name>
</gene>
<keyword evidence="2" id="KW-1185">Reference proteome</keyword>
<evidence type="ECO:0000313" key="1">
    <source>
        <dbReference type="EMBL" id="MFC3440391.1"/>
    </source>
</evidence>
<protein>
    <submittedName>
        <fullName evidence="1">Uncharacterized protein</fullName>
    </submittedName>
</protein>
<name>A0ABV7NA74_9SPHN</name>
<dbReference type="Proteomes" id="UP001595681">
    <property type="component" value="Unassembled WGS sequence"/>
</dbReference>
<comment type="caution">
    <text evidence="1">The sequence shown here is derived from an EMBL/GenBank/DDBJ whole genome shotgun (WGS) entry which is preliminary data.</text>
</comment>
<evidence type="ECO:0000313" key="2">
    <source>
        <dbReference type="Proteomes" id="UP001595681"/>
    </source>
</evidence>
<organism evidence="1 2">
    <name type="scientific">Sphingobium rhizovicinum</name>
    <dbReference type="NCBI Taxonomy" id="432308"/>
    <lineage>
        <taxon>Bacteria</taxon>
        <taxon>Pseudomonadati</taxon>
        <taxon>Pseudomonadota</taxon>
        <taxon>Alphaproteobacteria</taxon>
        <taxon>Sphingomonadales</taxon>
        <taxon>Sphingomonadaceae</taxon>
        <taxon>Sphingobium</taxon>
    </lineage>
</organism>